<accession>A0A1C6VD01</accession>
<reference evidence="3" key="1">
    <citation type="submission" date="2016-06" db="EMBL/GenBank/DDBJ databases">
        <authorList>
            <person name="Varghese N."/>
            <person name="Submissions Spin"/>
        </authorList>
    </citation>
    <scope>NUCLEOTIDE SEQUENCE [LARGE SCALE GENOMIC DNA]</scope>
    <source>
        <strain evidence="3">DSM 44151</strain>
    </source>
</reference>
<evidence type="ECO:0000313" key="3">
    <source>
        <dbReference type="Proteomes" id="UP000198605"/>
    </source>
</evidence>
<evidence type="ECO:0000313" key="2">
    <source>
        <dbReference type="EMBL" id="SCL63690.1"/>
    </source>
</evidence>
<sequence>MEPTGYRDRIGRLVEPGERVLAYAKAEPAHGAPPPPPADAAKPEAPAGRVSAGAVLLNLISPLVSWAWGDRLVDRVVWGIAGRGAPGSAASRLRHALRPPRPDLAARDTLLVATDRRLLVCVSGPMKLLSSRADDERSVAETGIAWSASRTEVASARVGWHRLNPKRLRLDFADGSWLAFTVPIAESGRPLRDVAAALSG</sequence>
<keyword evidence="3" id="KW-1185">Reference proteome</keyword>
<gene>
    <name evidence="2" type="ORF">GA0070603_3644</name>
</gene>
<protein>
    <submittedName>
        <fullName evidence="2">Uncharacterized protein</fullName>
    </submittedName>
</protein>
<proteinExistence type="predicted"/>
<name>A0A1C6VD01_9ACTN</name>
<dbReference type="AlphaFoldDB" id="A0A1C6VD01"/>
<evidence type="ECO:0000256" key="1">
    <source>
        <dbReference type="SAM" id="MobiDB-lite"/>
    </source>
</evidence>
<feature type="region of interest" description="Disordered" evidence="1">
    <location>
        <begin position="24"/>
        <end position="46"/>
    </location>
</feature>
<dbReference type="Proteomes" id="UP000198605">
    <property type="component" value="Unassembled WGS sequence"/>
</dbReference>
<dbReference type="OrthoDB" id="3375805at2"/>
<organism evidence="2 3">
    <name type="scientific">Micromonospora chersina</name>
    <dbReference type="NCBI Taxonomy" id="47854"/>
    <lineage>
        <taxon>Bacteria</taxon>
        <taxon>Bacillati</taxon>
        <taxon>Actinomycetota</taxon>
        <taxon>Actinomycetes</taxon>
        <taxon>Micromonosporales</taxon>
        <taxon>Micromonosporaceae</taxon>
        <taxon>Micromonospora</taxon>
    </lineage>
</organism>
<dbReference type="STRING" id="47854.GA0070603_3644"/>
<dbReference type="RefSeq" id="WP_091315355.1">
    <property type="nucleotide sequence ID" value="NZ_FMIB01000002.1"/>
</dbReference>
<dbReference type="EMBL" id="FMIB01000002">
    <property type="protein sequence ID" value="SCL63690.1"/>
    <property type="molecule type" value="Genomic_DNA"/>
</dbReference>
<dbReference type="GeneID" id="43280281"/>